<comment type="similarity">
    <text evidence="1">Belongs to the HypE family.</text>
</comment>
<dbReference type="InterPro" id="IPR016188">
    <property type="entry name" value="PurM-like_N"/>
</dbReference>
<dbReference type="InterPro" id="IPR036921">
    <property type="entry name" value="PurM-like_N_sf"/>
</dbReference>
<reference evidence="4 5" key="2">
    <citation type="submission" date="2017-10" db="EMBL/GenBank/DDBJ databases">
        <authorList>
            <person name="Banno H."/>
            <person name="Chua N.-H."/>
        </authorList>
    </citation>
    <scope>NUCLEOTIDE SEQUENCE [LARGE SCALE GENOMIC DNA]</scope>
    <source>
        <strain evidence="4 5">JK626</strain>
    </source>
</reference>
<dbReference type="SUPFAM" id="SSF56042">
    <property type="entry name" value="PurM C-terminal domain-like"/>
    <property type="match status" value="1"/>
</dbReference>
<dbReference type="AlphaFoldDB" id="A0A2G3DUZ7"/>
<evidence type="ECO:0000256" key="1">
    <source>
        <dbReference type="ARBA" id="ARBA00006243"/>
    </source>
</evidence>
<name>A0A2G3DUZ7_9FIRM</name>
<accession>A0A2G3DUZ7</accession>
<proteinExistence type="inferred from homology"/>
<comment type="caution">
    <text evidence="4">The sequence shown here is derived from an EMBL/GenBank/DDBJ whole genome shotgun (WGS) entry which is preliminary data.</text>
</comment>
<gene>
    <name evidence="4" type="ORF">CSX01_08370</name>
</gene>
<evidence type="ECO:0000259" key="3">
    <source>
        <dbReference type="Pfam" id="PF02769"/>
    </source>
</evidence>
<evidence type="ECO:0000259" key="2">
    <source>
        <dbReference type="Pfam" id="PF00586"/>
    </source>
</evidence>
<protein>
    <submittedName>
        <fullName evidence="4">Hydrogenase maturation factor</fullName>
    </submittedName>
</protein>
<feature type="domain" description="PurM-like N-terminal" evidence="2">
    <location>
        <begin position="37"/>
        <end position="144"/>
    </location>
</feature>
<evidence type="ECO:0000313" key="4">
    <source>
        <dbReference type="EMBL" id="PHU34700.1"/>
    </source>
</evidence>
<dbReference type="GO" id="GO:0051604">
    <property type="term" value="P:protein maturation"/>
    <property type="evidence" value="ECO:0007669"/>
    <property type="project" value="TreeGrafter"/>
</dbReference>
<dbReference type="SUPFAM" id="SSF55326">
    <property type="entry name" value="PurM N-terminal domain-like"/>
    <property type="match status" value="1"/>
</dbReference>
<dbReference type="CDD" id="cd06061">
    <property type="entry name" value="PurM-like1"/>
    <property type="match status" value="1"/>
</dbReference>
<dbReference type="Pfam" id="PF02769">
    <property type="entry name" value="AIRS_C"/>
    <property type="match status" value="1"/>
</dbReference>
<sequence>MGNKMEIGKLPESVLKRSVIKQLHVTRPEVTSGPNVGEDCATVALGPDEEMVLSTDPITGTASDIGELAVTISVNDLASAGAEPVGILLTVLLTPRMREAKLKGIMEQVDAACRRYNVQVIGGHTEVTEAVNQPLISVTAVGKVKKGQMISTGGAKPDMDLVLTKWIGLEGTSIIAKDHEKELLTRLPQSLIDTAKSFDQYLSVLPESRVAVEHGVAAMHDVTEGGIFGALWEMGEASGVGIDVDLKNIPVKQETIEVCEFFGINPYELISSGAMLIATEDGNGLVRKLADAGVASAIIGKSNSSNDRRIINGEEVRFLEPPKTDALYNVTVNK</sequence>
<dbReference type="PANTHER" id="PTHR30303:SF4">
    <property type="entry name" value="HYDROGENASE EXPRESSION_FORMATION PROTEIN HYPE"/>
    <property type="match status" value="1"/>
</dbReference>
<dbReference type="PANTHER" id="PTHR30303">
    <property type="entry name" value="HYDROGENASE ISOENZYMES FORMATION PROTEIN HYPE"/>
    <property type="match status" value="1"/>
</dbReference>
<dbReference type="EMBL" id="PDYF01000013">
    <property type="protein sequence ID" value="PHU34700.1"/>
    <property type="molecule type" value="Genomic_DNA"/>
</dbReference>
<dbReference type="PIRSF" id="PIRSF005644">
    <property type="entry name" value="Hdrgns_mtr_HypE"/>
    <property type="match status" value="1"/>
</dbReference>
<dbReference type="Gene3D" id="3.30.1330.10">
    <property type="entry name" value="PurM-like, N-terminal domain"/>
    <property type="match status" value="1"/>
</dbReference>
<dbReference type="Gene3D" id="3.90.650.10">
    <property type="entry name" value="PurM-like C-terminal domain"/>
    <property type="match status" value="1"/>
</dbReference>
<reference evidence="4 5" key="1">
    <citation type="submission" date="2017-10" db="EMBL/GenBank/DDBJ databases">
        <title>Resolving the taxonomy of Roseburia spp., Eubacterium rectale and Agathobacter spp. through phylogenomic analysis.</title>
        <authorList>
            <person name="Sheridan P.O."/>
            <person name="Walker A.W."/>
            <person name="Duncan S.H."/>
            <person name="Scott K.P."/>
            <person name="Toole P.W.O."/>
            <person name="Luis P."/>
            <person name="Flint H.J."/>
        </authorList>
    </citation>
    <scope>NUCLEOTIDE SEQUENCE [LARGE SCALE GENOMIC DNA]</scope>
    <source>
        <strain evidence="4 5">JK626</strain>
    </source>
</reference>
<dbReference type="InterPro" id="IPR011854">
    <property type="entry name" value="HypE"/>
</dbReference>
<evidence type="ECO:0000313" key="5">
    <source>
        <dbReference type="Proteomes" id="UP000225889"/>
    </source>
</evidence>
<dbReference type="Proteomes" id="UP000225889">
    <property type="component" value="Unassembled WGS sequence"/>
</dbReference>
<feature type="domain" description="PurM-like C-terminal" evidence="3">
    <location>
        <begin position="157"/>
        <end position="306"/>
    </location>
</feature>
<dbReference type="InterPro" id="IPR036676">
    <property type="entry name" value="PurM-like_C_sf"/>
</dbReference>
<dbReference type="Pfam" id="PF00586">
    <property type="entry name" value="AIRS"/>
    <property type="match status" value="1"/>
</dbReference>
<dbReference type="InterPro" id="IPR010918">
    <property type="entry name" value="PurM-like_C_dom"/>
</dbReference>
<organism evidence="4 5">
    <name type="scientific">Pseudobutyrivibrio ruminis</name>
    <dbReference type="NCBI Taxonomy" id="46206"/>
    <lineage>
        <taxon>Bacteria</taxon>
        <taxon>Bacillati</taxon>
        <taxon>Bacillota</taxon>
        <taxon>Clostridia</taxon>
        <taxon>Lachnospirales</taxon>
        <taxon>Lachnospiraceae</taxon>
        <taxon>Pseudobutyrivibrio</taxon>
    </lineage>
</organism>